<evidence type="ECO:0000313" key="3">
    <source>
        <dbReference type="Proteomes" id="UP000243498"/>
    </source>
</evidence>
<dbReference type="AlphaFoldDB" id="A0A166XHF2"/>
<evidence type="ECO:0000256" key="1">
    <source>
        <dbReference type="SAM" id="MobiDB-lite"/>
    </source>
</evidence>
<evidence type="ECO:0000313" key="2">
    <source>
        <dbReference type="EMBL" id="OAA35816.1"/>
    </source>
</evidence>
<dbReference type="OMA" id="HQPDPKC"/>
<accession>A0A166XHF2</accession>
<keyword evidence="3" id="KW-1185">Reference proteome</keyword>
<keyword evidence="2" id="KW-0223">Dioxygenase</keyword>
<keyword evidence="2" id="KW-0560">Oxidoreductase</keyword>
<proteinExistence type="predicted"/>
<gene>
    <name evidence="2" type="ORF">NOR_07833</name>
</gene>
<dbReference type="SUPFAM" id="SSF51197">
    <property type="entry name" value="Clavaminate synthase-like"/>
    <property type="match status" value="1"/>
</dbReference>
<dbReference type="EMBL" id="AZHC01000039">
    <property type="protein sequence ID" value="OAA35816.1"/>
    <property type="molecule type" value="Genomic_DNA"/>
</dbReference>
<feature type="compositionally biased region" description="Basic and acidic residues" evidence="1">
    <location>
        <begin position="367"/>
        <end position="379"/>
    </location>
</feature>
<dbReference type="Gene3D" id="2.60.120.330">
    <property type="entry name" value="B-lactam Antibiotic, Isopenicillin N Synthase, Chain"/>
    <property type="match status" value="1"/>
</dbReference>
<dbReference type="Proteomes" id="UP000243498">
    <property type="component" value="Unassembled WGS sequence"/>
</dbReference>
<dbReference type="OrthoDB" id="10248513at2759"/>
<dbReference type="STRING" id="1081105.A0A166XHF2"/>
<comment type="caution">
    <text evidence="2">The sequence shown here is derived from an EMBL/GenBank/DDBJ whole genome shotgun (WGS) entry which is preliminary data.</text>
</comment>
<name>A0A166XHF2_METRR</name>
<feature type="region of interest" description="Disordered" evidence="1">
    <location>
        <begin position="367"/>
        <end position="391"/>
    </location>
</feature>
<dbReference type="GO" id="GO:0051213">
    <property type="term" value="F:dioxygenase activity"/>
    <property type="evidence" value="ECO:0007669"/>
    <property type="project" value="UniProtKB-KW"/>
</dbReference>
<protein>
    <submittedName>
        <fullName evidence="2">Isopenicillin N synthase and dioxygenase</fullName>
    </submittedName>
</protein>
<sequence>MAPDHMNLPIIDLDVYLHPEASSPAAVHAECVRAADALITYGALVLHDARVSPSDNEAFLDLLEDYFAQPAAVLRRDERPELSYQIGVTLENTERPKCAVDEPCLDVIQRLHPSQRPLDISSHQPDPKCRFFWSMAEPPPYETAFPGLNAANVVPAAEGIQQRWEPTMNKWGICMKNACVNRNEPAPGASLLTPFPLDSVSKLSEMTAIGLGLPARYFSDAGTYGPHLLAPTASDLSRYGEKDTILAGFHTDLNFLTIHGRSRYPGLNIWARNTGDRLAVKIPPGNYLLVQAGKQLEYATGGLVKAGYHEVVVNEQTLETMERRKREFSHRPLVRISSTLFWHLNSDFDLAPVPELAERARKLRQEQSLLGRDEGEEGHYPPTKVGHQVEG</sequence>
<reference evidence="2 3" key="1">
    <citation type="journal article" date="2016" name="Genome Biol. Evol.">
        <title>Divergent and convergent evolution of fungal pathogenicity.</title>
        <authorList>
            <person name="Shang Y."/>
            <person name="Xiao G."/>
            <person name="Zheng P."/>
            <person name="Cen K."/>
            <person name="Zhan S."/>
            <person name="Wang C."/>
        </authorList>
    </citation>
    <scope>NUCLEOTIDE SEQUENCE [LARGE SCALE GENOMIC DNA]</scope>
    <source>
        <strain evidence="2 3">RCEF 4871</strain>
    </source>
</reference>
<dbReference type="InterPro" id="IPR027443">
    <property type="entry name" value="IPNS-like_sf"/>
</dbReference>
<organism evidence="2 3">
    <name type="scientific">Metarhizium rileyi (strain RCEF 4871)</name>
    <name type="common">Nomuraea rileyi</name>
    <dbReference type="NCBI Taxonomy" id="1649241"/>
    <lineage>
        <taxon>Eukaryota</taxon>
        <taxon>Fungi</taxon>
        <taxon>Dikarya</taxon>
        <taxon>Ascomycota</taxon>
        <taxon>Pezizomycotina</taxon>
        <taxon>Sordariomycetes</taxon>
        <taxon>Hypocreomycetidae</taxon>
        <taxon>Hypocreales</taxon>
        <taxon>Clavicipitaceae</taxon>
        <taxon>Metarhizium</taxon>
    </lineage>
</organism>